<sequence>MTFNILLFTDFETLDVFGPVEIFGKLENSEIRYFSEKGGAVSNKDGIKIDTEKLEMLSDSDILFIPGGMGTRTEVNNHGFLQQVKDIAERSNFVLTVCTGSALLAKTGLLDGKKATSNKRSFDWVKSCSGEVEWIEQARWVTDGKYYTSSGVSAGIDMALGFVADRLGIEEARRIAFRIEYVWQEDSKQDDFWKQ</sequence>
<dbReference type="InterPro" id="IPR052158">
    <property type="entry name" value="INH-QAR"/>
</dbReference>
<gene>
    <name evidence="2" type="ORF">SAMN05444362_1045</name>
</gene>
<evidence type="ECO:0000313" key="2">
    <source>
        <dbReference type="EMBL" id="SHF14066.1"/>
    </source>
</evidence>
<keyword evidence="3" id="KW-1185">Reference proteome</keyword>
<organism evidence="2 3">
    <name type="scientific">Dysgonomonas macrotermitis</name>
    <dbReference type="NCBI Taxonomy" id="1346286"/>
    <lineage>
        <taxon>Bacteria</taxon>
        <taxon>Pseudomonadati</taxon>
        <taxon>Bacteroidota</taxon>
        <taxon>Bacteroidia</taxon>
        <taxon>Bacteroidales</taxon>
        <taxon>Dysgonomonadaceae</taxon>
        <taxon>Dysgonomonas</taxon>
    </lineage>
</organism>
<evidence type="ECO:0000259" key="1">
    <source>
        <dbReference type="Pfam" id="PF01965"/>
    </source>
</evidence>
<dbReference type="Gene3D" id="3.40.50.880">
    <property type="match status" value="1"/>
</dbReference>
<dbReference type="OrthoDB" id="9803764at2"/>
<protein>
    <submittedName>
        <fullName evidence="2">DJ-1/PfpI family protein</fullName>
    </submittedName>
</protein>
<name>A0A1M4Z906_9BACT</name>
<dbReference type="PANTHER" id="PTHR43130">
    <property type="entry name" value="ARAC-FAMILY TRANSCRIPTIONAL REGULATOR"/>
    <property type="match status" value="1"/>
</dbReference>
<proteinExistence type="predicted"/>
<reference evidence="3" key="1">
    <citation type="submission" date="2016-11" db="EMBL/GenBank/DDBJ databases">
        <authorList>
            <person name="Varghese N."/>
            <person name="Submissions S."/>
        </authorList>
    </citation>
    <scope>NUCLEOTIDE SEQUENCE [LARGE SCALE GENOMIC DNA]</scope>
    <source>
        <strain evidence="3">DSM 27370</strain>
    </source>
</reference>
<dbReference type="Proteomes" id="UP000184480">
    <property type="component" value="Unassembled WGS sequence"/>
</dbReference>
<dbReference type="RefSeq" id="WP_062181341.1">
    <property type="nucleotide sequence ID" value="NZ_BBXL01000013.1"/>
</dbReference>
<dbReference type="AlphaFoldDB" id="A0A1M4Z906"/>
<dbReference type="InterPro" id="IPR002818">
    <property type="entry name" value="DJ-1/PfpI"/>
</dbReference>
<dbReference type="SUPFAM" id="SSF52317">
    <property type="entry name" value="Class I glutamine amidotransferase-like"/>
    <property type="match status" value="1"/>
</dbReference>
<accession>A0A1M4Z906</accession>
<dbReference type="InterPro" id="IPR029062">
    <property type="entry name" value="Class_I_gatase-like"/>
</dbReference>
<dbReference type="EMBL" id="FQUC01000004">
    <property type="protein sequence ID" value="SHF14066.1"/>
    <property type="molecule type" value="Genomic_DNA"/>
</dbReference>
<dbReference type="PANTHER" id="PTHR43130:SF15">
    <property type="entry name" value="THIJ_PFPI FAMILY PROTEIN (AFU_ORTHOLOGUE AFUA_5G14240)"/>
    <property type="match status" value="1"/>
</dbReference>
<evidence type="ECO:0000313" key="3">
    <source>
        <dbReference type="Proteomes" id="UP000184480"/>
    </source>
</evidence>
<feature type="domain" description="DJ-1/PfpI" evidence="1">
    <location>
        <begin position="5"/>
        <end position="163"/>
    </location>
</feature>
<dbReference type="STRING" id="1346286.SAMN05444362_1045"/>
<dbReference type="CDD" id="cd03139">
    <property type="entry name" value="GATase1_PfpI_2"/>
    <property type="match status" value="1"/>
</dbReference>
<dbReference type="Pfam" id="PF01965">
    <property type="entry name" value="DJ-1_PfpI"/>
    <property type="match status" value="1"/>
</dbReference>